<dbReference type="AlphaFoldDB" id="I4GZY3"/>
<accession>I4GZY3</accession>
<dbReference type="Proteomes" id="UP000003273">
    <property type="component" value="Unassembled WGS sequence"/>
</dbReference>
<evidence type="ECO:0000313" key="2">
    <source>
        <dbReference type="Proteomes" id="UP000003273"/>
    </source>
</evidence>
<dbReference type="HOGENOM" id="CLU_2180812_0_0_3"/>
<dbReference type="EMBL" id="CAIL01000261">
    <property type="protein sequence ID" value="CCI15357.1"/>
    <property type="molecule type" value="Genomic_DNA"/>
</dbReference>
<comment type="caution">
    <text evidence="1">The sequence shown here is derived from an EMBL/GenBank/DDBJ whole genome shotgun (WGS) entry which is preliminary data.</text>
</comment>
<reference evidence="1 2" key="1">
    <citation type="submission" date="2012-04" db="EMBL/GenBank/DDBJ databases">
        <authorList>
            <person name="Genoscope - CEA"/>
        </authorList>
    </citation>
    <scope>NUCLEOTIDE SEQUENCE [LARGE SCALE GENOMIC DNA]</scope>
    <source>
        <strain evidence="1 2">9806</strain>
    </source>
</reference>
<evidence type="ECO:0000313" key="1">
    <source>
        <dbReference type="EMBL" id="CCI15357.1"/>
    </source>
</evidence>
<protein>
    <submittedName>
        <fullName evidence="1">Uncharacterized protein</fullName>
    </submittedName>
</protein>
<gene>
    <name evidence="1" type="ORF">MICAE_540045</name>
</gene>
<proteinExistence type="predicted"/>
<sequence length="109" mass="13044">MIQEYKLFEIYSTKVDYFLLRYDNAIYLIMSIIRIFLNKKIENFKEAQTIDRYSFERINPLRGHQKKGKWAAPEFCGKLIEPMLSIATFFKLFLSFASPYSTMQSFKKT</sequence>
<organism evidence="1 2">
    <name type="scientific">Microcystis aeruginosa PCC 9806</name>
    <dbReference type="NCBI Taxonomy" id="1160282"/>
    <lineage>
        <taxon>Bacteria</taxon>
        <taxon>Bacillati</taxon>
        <taxon>Cyanobacteriota</taxon>
        <taxon>Cyanophyceae</taxon>
        <taxon>Oscillatoriophycideae</taxon>
        <taxon>Chroococcales</taxon>
        <taxon>Microcystaceae</taxon>
        <taxon>Microcystis</taxon>
    </lineage>
</organism>
<name>I4GZY3_MICAE</name>
<dbReference type="RefSeq" id="WP_004160212.1">
    <property type="nucleotide sequence ID" value="NZ_HE973225.1"/>
</dbReference>